<evidence type="ECO:0000259" key="9">
    <source>
        <dbReference type="Pfam" id="PF13490"/>
    </source>
</evidence>
<evidence type="ECO:0000256" key="3">
    <source>
        <dbReference type="ARBA" id="ARBA00022989"/>
    </source>
</evidence>
<feature type="transmembrane region" description="Helical" evidence="8">
    <location>
        <begin position="89"/>
        <end position="110"/>
    </location>
</feature>
<dbReference type="Gene3D" id="1.10.10.1320">
    <property type="entry name" value="Anti-sigma factor, zinc-finger domain"/>
    <property type="match status" value="1"/>
</dbReference>
<keyword evidence="2 8" id="KW-0812">Transmembrane</keyword>
<feature type="compositionally biased region" description="Low complexity" evidence="7">
    <location>
        <begin position="114"/>
        <end position="136"/>
    </location>
</feature>
<evidence type="ECO:0000256" key="2">
    <source>
        <dbReference type="ARBA" id="ARBA00022692"/>
    </source>
</evidence>
<dbReference type="Proteomes" id="UP001144280">
    <property type="component" value="Unassembled WGS sequence"/>
</dbReference>
<dbReference type="InterPro" id="IPR041916">
    <property type="entry name" value="Anti_sigma_zinc_sf"/>
</dbReference>
<dbReference type="Pfam" id="PF13490">
    <property type="entry name" value="zf-HC2"/>
    <property type="match status" value="1"/>
</dbReference>
<keyword evidence="5 8" id="KW-0472">Membrane</keyword>
<evidence type="ECO:0000313" key="11">
    <source>
        <dbReference type="Proteomes" id="UP001144280"/>
    </source>
</evidence>
<reference evidence="10" key="1">
    <citation type="submission" date="2022-12" db="EMBL/GenBank/DDBJ databases">
        <title>New Phytohabitans aurantiacus sp. RD004123 nov., an actinomycete isolated from soil.</title>
        <authorList>
            <person name="Triningsih D.W."/>
            <person name="Harunari E."/>
            <person name="Igarashi Y."/>
        </authorList>
    </citation>
    <scope>NUCLEOTIDE SEQUENCE</scope>
    <source>
        <strain evidence="10">RD004123</strain>
    </source>
</reference>
<comment type="subcellular location">
    <subcellularLocation>
        <location evidence="1">Membrane</location>
        <topology evidence="1">Single-pass membrane protein</topology>
    </subcellularLocation>
</comment>
<protein>
    <submittedName>
        <fullName evidence="10">Anti-sigma-L factor RslA</fullName>
    </submittedName>
</protein>
<evidence type="ECO:0000256" key="4">
    <source>
        <dbReference type="ARBA" id="ARBA00023015"/>
    </source>
</evidence>
<feature type="domain" description="Putative zinc-finger" evidence="9">
    <location>
        <begin position="10"/>
        <end position="38"/>
    </location>
</feature>
<evidence type="ECO:0000313" key="10">
    <source>
        <dbReference type="EMBL" id="GLI01415.1"/>
    </source>
</evidence>
<keyword evidence="6" id="KW-0804">Transcription</keyword>
<keyword evidence="11" id="KW-1185">Reference proteome</keyword>
<name>A0ABQ5R636_9ACTN</name>
<keyword evidence="4" id="KW-0805">Transcription regulation</keyword>
<dbReference type="PANTHER" id="PTHR37461:SF1">
    <property type="entry name" value="ANTI-SIGMA-K FACTOR RSKA"/>
    <property type="match status" value="1"/>
</dbReference>
<organism evidence="10 11">
    <name type="scientific">Phytohabitans aurantiacus</name>
    <dbReference type="NCBI Taxonomy" id="3016789"/>
    <lineage>
        <taxon>Bacteria</taxon>
        <taxon>Bacillati</taxon>
        <taxon>Actinomycetota</taxon>
        <taxon>Actinomycetes</taxon>
        <taxon>Micromonosporales</taxon>
        <taxon>Micromonosporaceae</taxon>
    </lineage>
</organism>
<evidence type="ECO:0000256" key="1">
    <source>
        <dbReference type="ARBA" id="ARBA00004167"/>
    </source>
</evidence>
<dbReference type="EMBL" id="BSDI01000044">
    <property type="protein sequence ID" value="GLI01415.1"/>
    <property type="molecule type" value="Genomic_DNA"/>
</dbReference>
<evidence type="ECO:0000256" key="5">
    <source>
        <dbReference type="ARBA" id="ARBA00023136"/>
    </source>
</evidence>
<keyword evidence="3 8" id="KW-1133">Transmembrane helix</keyword>
<sequence length="237" mass="24038">MSAGSHEAPQLGAYVLETLDPDERHAVDAHLAECPECRADLAELEAVKDLLNDIPSEALLQGPPDADLVLQRTLRQVRGEATRSSRRRWVPAVAAAAVALAGALGAGVAVGRNTAPAPSAQTTPSAPSVSVTSAVPGTRAGTVEDPSSGVRLTARVVPAAGWVRVNAAVNGIPAGENCRLIVVGKDGSREIAAGWIVSKAGESGGTTLDGSAAVAPDNVAAVEVVNTAGRRFITLPV</sequence>
<evidence type="ECO:0000256" key="8">
    <source>
        <dbReference type="SAM" id="Phobius"/>
    </source>
</evidence>
<dbReference type="InterPro" id="IPR027383">
    <property type="entry name" value="Znf_put"/>
</dbReference>
<evidence type="ECO:0000256" key="6">
    <source>
        <dbReference type="ARBA" id="ARBA00023163"/>
    </source>
</evidence>
<feature type="region of interest" description="Disordered" evidence="7">
    <location>
        <begin position="114"/>
        <end position="147"/>
    </location>
</feature>
<dbReference type="InterPro" id="IPR051474">
    <property type="entry name" value="Anti-sigma-K/W_factor"/>
</dbReference>
<gene>
    <name evidence="10" type="primary">rslA</name>
    <name evidence="10" type="ORF">Pa4123_66910</name>
</gene>
<comment type="caution">
    <text evidence="10">The sequence shown here is derived from an EMBL/GenBank/DDBJ whole genome shotgun (WGS) entry which is preliminary data.</text>
</comment>
<accession>A0ABQ5R636</accession>
<proteinExistence type="predicted"/>
<dbReference type="RefSeq" id="WP_281902424.1">
    <property type="nucleotide sequence ID" value="NZ_BSDI01000044.1"/>
</dbReference>
<evidence type="ECO:0000256" key="7">
    <source>
        <dbReference type="SAM" id="MobiDB-lite"/>
    </source>
</evidence>
<dbReference type="PANTHER" id="PTHR37461">
    <property type="entry name" value="ANTI-SIGMA-K FACTOR RSKA"/>
    <property type="match status" value="1"/>
</dbReference>